<dbReference type="InterPro" id="IPR026282">
    <property type="entry name" value="MJ1563"/>
</dbReference>
<dbReference type="Proteomes" id="UP000247922">
    <property type="component" value="Unassembled WGS sequence"/>
</dbReference>
<evidence type="ECO:0000313" key="5">
    <source>
        <dbReference type="EMBL" id="PXW93030.1"/>
    </source>
</evidence>
<dbReference type="PANTHER" id="PTHR38465:SF1">
    <property type="entry name" value="HTH-TYPE TRANSCRIPTIONAL REGULATOR MJ1563-RELATED"/>
    <property type="match status" value="1"/>
</dbReference>
<comment type="similarity">
    <text evidence="4">Belongs to the GbsR family.</text>
</comment>
<evidence type="ECO:0000256" key="2">
    <source>
        <dbReference type="ARBA" id="ARBA00023125"/>
    </source>
</evidence>
<dbReference type="InterPro" id="IPR036388">
    <property type="entry name" value="WH-like_DNA-bd_sf"/>
</dbReference>
<dbReference type="PIRSF" id="PIRSF006707">
    <property type="entry name" value="MJ1563"/>
    <property type="match status" value="1"/>
</dbReference>
<dbReference type="PANTHER" id="PTHR38465">
    <property type="entry name" value="HTH-TYPE TRANSCRIPTIONAL REGULATOR MJ1563-RELATED"/>
    <property type="match status" value="1"/>
</dbReference>
<dbReference type="EMBL" id="QJJR01000001">
    <property type="protein sequence ID" value="PXW93030.1"/>
    <property type="molecule type" value="Genomic_DNA"/>
</dbReference>
<dbReference type="Gene3D" id="1.10.10.10">
    <property type="entry name" value="Winged helix-like DNA-binding domain superfamily/Winged helix DNA-binding domain"/>
    <property type="match status" value="1"/>
</dbReference>
<reference evidence="5 6" key="1">
    <citation type="submission" date="2018-05" db="EMBL/GenBank/DDBJ databases">
        <title>Genomic Encyclopedia of Type Strains, Phase IV (KMG-IV): sequencing the most valuable type-strain genomes for metagenomic binning, comparative biology and taxonomic classification.</title>
        <authorList>
            <person name="Goeker M."/>
        </authorList>
    </citation>
    <scope>NUCLEOTIDE SEQUENCE [LARGE SCALE GENOMIC DNA]</scope>
    <source>
        <strain evidence="5 6">DSM 22440</strain>
    </source>
</reference>
<dbReference type="OrthoDB" id="9800374at2"/>
<evidence type="ECO:0000256" key="1">
    <source>
        <dbReference type="ARBA" id="ARBA00023015"/>
    </source>
</evidence>
<keyword evidence="1 4" id="KW-0805">Transcription regulation</keyword>
<evidence type="ECO:0000256" key="4">
    <source>
        <dbReference type="PIRNR" id="PIRNR006707"/>
    </source>
</evidence>
<sequence>MDHKEQLNQIKNRVSEQIAENMKSYGYPATIGRVIAAIFYEGRALDLDELAEHTGMSKTRMSQVMREMTHYNIAEKAFMKGSRKDHYTVEEDYYQTFITLFTANWREVVIRNKKIEARITQDLNQIMNDPEASEAIKEEAQVYLNDSDESVRYYEWVEEIVELFESHRIFEIVPKKESDHTKKAYRFNN</sequence>
<organism evidence="5 6">
    <name type="scientific">Streptohalobacillus salinus</name>
    <dbReference type="NCBI Taxonomy" id="621096"/>
    <lineage>
        <taxon>Bacteria</taxon>
        <taxon>Bacillati</taxon>
        <taxon>Bacillota</taxon>
        <taxon>Bacilli</taxon>
        <taxon>Bacillales</taxon>
        <taxon>Bacillaceae</taxon>
        <taxon>Streptohalobacillus</taxon>
    </lineage>
</organism>
<gene>
    <name evidence="5" type="ORF">DES38_101111</name>
</gene>
<dbReference type="AlphaFoldDB" id="A0A2V3WDQ6"/>
<dbReference type="RefSeq" id="WP_110250131.1">
    <property type="nucleotide sequence ID" value="NZ_QJJR01000001.1"/>
</dbReference>
<keyword evidence="2 4" id="KW-0238">DNA-binding</keyword>
<keyword evidence="6" id="KW-1185">Reference proteome</keyword>
<name>A0A2V3WDQ6_9BACI</name>
<keyword evidence="3 4" id="KW-0804">Transcription</keyword>
<proteinExistence type="inferred from homology"/>
<evidence type="ECO:0000256" key="3">
    <source>
        <dbReference type="ARBA" id="ARBA00023163"/>
    </source>
</evidence>
<dbReference type="SUPFAM" id="SSF46785">
    <property type="entry name" value="Winged helix' DNA-binding domain"/>
    <property type="match status" value="1"/>
</dbReference>
<dbReference type="InterPro" id="IPR052362">
    <property type="entry name" value="HTH-GbsR_regulator"/>
</dbReference>
<accession>A0A2V3WDQ6</accession>
<evidence type="ECO:0000313" key="6">
    <source>
        <dbReference type="Proteomes" id="UP000247922"/>
    </source>
</evidence>
<protein>
    <recommendedName>
        <fullName evidence="4">HTH-type transcriptional regulator</fullName>
    </recommendedName>
</protein>
<dbReference type="GO" id="GO:0003677">
    <property type="term" value="F:DNA binding"/>
    <property type="evidence" value="ECO:0007669"/>
    <property type="project" value="UniProtKB-UniRule"/>
</dbReference>
<comment type="caution">
    <text evidence="5">The sequence shown here is derived from an EMBL/GenBank/DDBJ whole genome shotgun (WGS) entry which is preliminary data.</text>
</comment>
<dbReference type="InterPro" id="IPR036390">
    <property type="entry name" value="WH_DNA-bd_sf"/>
</dbReference>